<dbReference type="InterPro" id="IPR010910">
    <property type="entry name" value="Nitrate/nitrite_sensing_bac"/>
</dbReference>
<dbReference type="PROSITE" id="PS50885">
    <property type="entry name" value="HAMP"/>
    <property type="match status" value="1"/>
</dbReference>
<keyword evidence="2 8" id="KW-0812">Transmembrane</keyword>
<comment type="subcellular location">
    <subcellularLocation>
        <location evidence="1">Membrane</location>
        <topology evidence="1">Multi-pass membrane protein</topology>
    </subcellularLocation>
</comment>
<dbReference type="CDD" id="cd11386">
    <property type="entry name" value="MCP_signal"/>
    <property type="match status" value="1"/>
</dbReference>
<evidence type="ECO:0000256" key="3">
    <source>
        <dbReference type="ARBA" id="ARBA00022989"/>
    </source>
</evidence>
<comment type="similarity">
    <text evidence="6">Belongs to the methyl-accepting chemotaxis (MCP) protein family.</text>
</comment>
<protein>
    <submittedName>
        <fullName evidence="12">Chemotaxis protein</fullName>
    </submittedName>
</protein>
<dbReference type="RefSeq" id="WP_054961556.1">
    <property type="nucleotide sequence ID" value="NZ_LLEI02000032.1"/>
</dbReference>
<dbReference type="PANTHER" id="PTHR32089">
    <property type="entry name" value="METHYL-ACCEPTING CHEMOTAXIS PROTEIN MCPB"/>
    <property type="match status" value="1"/>
</dbReference>
<sequence>MRLVMQRFSLHHIFTALAGVPLLIALFMAIELSLVKGAIVDQAYKDKETIELTLLYDNLAHNLAVERGLTAGVLGSKGAQEQVANLRAQRAKADQHIAAFNQFQPKHISQDLTDKLKHDLSAQLAEINQIRNQVDQLSPKRSPFAYYSNLNQLAIDNAALLVSGVNNAQIIRLGNSLTSVMIIKERAGQVRGALNGAFARKRSSIDQYTSIENYLKSGQYSERAAMLTMPEAYLQQFTQAKNSPTWKQVVDIENQYLAQKTSLSNLQGPSALVWFGSATERIKLVNAIRNGLVEEMTNVVSRQANSAQWQLSLMVAGSICLGALLLGGLVVSLSSLKRRVGELTSNLASMSKSNDLSLVLQADGKNELSQISLSVNGLIASIKQLLVRVTQSNDHSHQRLDQMVQGADDLGDSSRATADKCGNIATAMTQLSQSSLEIASSSERSLEETKQMTDKVLTCQQQSQDSYVIVKALVNQIEQTQDCMLQLEQDAQSVSKIVDTINGISEQTNLLALNAAIEAARAGEHGRGFAVVSSEVRDLAQRSKEATEHISQLLSNISTNTQTAVNNMNKSREATDSTFNSVSDVNNSVSQLEVLIETVNEHITSIANSTIEQSKASEAVDQDIDVLTEIAQNTGQLADTMNDIVSSYREEVSEVNDQLLKFKLV</sequence>
<dbReference type="GO" id="GO:0007165">
    <property type="term" value="P:signal transduction"/>
    <property type="evidence" value="ECO:0007669"/>
    <property type="project" value="UniProtKB-KW"/>
</dbReference>
<dbReference type="Pfam" id="PF08376">
    <property type="entry name" value="NIT"/>
    <property type="match status" value="1"/>
</dbReference>
<dbReference type="SUPFAM" id="SSF58104">
    <property type="entry name" value="Methyl-accepting chemotaxis protein (MCP) signaling domain"/>
    <property type="match status" value="1"/>
</dbReference>
<dbReference type="GO" id="GO:0004888">
    <property type="term" value="F:transmembrane signaling receptor activity"/>
    <property type="evidence" value="ECO:0007669"/>
    <property type="project" value="InterPro"/>
</dbReference>
<reference evidence="12 13" key="1">
    <citation type="journal article" date="2016" name="Syst. Appl. Microbiol.">
        <title>Vibrio bivalvicida sp. nov., a novel larval pathogen for bivalve molluscs reared in a hatchery.</title>
        <authorList>
            <person name="Dubert J."/>
            <person name="Romalde J.L."/>
            <person name="Prado S."/>
            <person name="Barja J.L."/>
        </authorList>
    </citation>
    <scope>NUCLEOTIDE SEQUENCE [LARGE SCALE GENOMIC DNA]</scope>
    <source>
        <strain evidence="12 13">605</strain>
    </source>
</reference>
<dbReference type="GO" id="GO:0006935">
    <property type="term" value="P:chemotaxis"/>
    <property type="evidence" value="ECO:0007669"/>
    <property type="project" value="InterPro"/>
</dbReference>
<dbReference type="PRINTS" id="PR00260">
    <property type="entry name" value="CHEMTRNSDUCR"/>
</dbReference>
<evidence type="ECO:0000259" key="11">
    <source>
        <dbReference type="PROSITE" id="PS50906"/>
    </source>
</evidence>
<keyword evidence="3 8" id="KW-1133">Transmembrane helix</keyword>
<evidence type="ECO:0000256" key="6">
    <source>
        <dbReference type="ARBA" id="ARBA00029447"/>
    </source>
</evidence>
<feature type="domain" description="HAMP" evidence="10">
    <location>
        <begin position="334"/>
        <end position="387"/>
    </location>
</feature>
<proteinExistence type="inferred from homology"/>
<dbReference type="EMBL" id="LLEI02000032">
    <property type="protein sequence ID" value="OAJ93935.1"/>
    <property type="molecule type" value="Genomic_DNA"/>
</dbReference>
<evidence type="ECO:0000256" key="1">
    <source>
        <dbReference type="ARBA" id="ARBA00004141"/>
    </source>
</evidence>
<comment type="caution">
    <text evidence="12">The sequence shown here is derived from an EMBL/GenBank/DDBJ whole genome shotgun (WGS) entry which is preliminary data.</text>
</comment>
<evidence type="ECO:0000313" key="13">
    <source>
        <dbReference type="Proteomes" id="UP000078406"/>
    </source>
</evidence>
<name>A0A177Y083_9VIBR</name>
<evidence type="ECO:0000259" key="10">
    <source>
        <dbReference type="PROSITE" id="PS50885"/>
    </source>
</evidence>
<dbReference type="SMART" id="SM00283">
    <property type="entry name" value="MA"/>
    <property type="match status" value="1"/>
</dbReference>
<evidence type="ECO:0000313" key="12">
    <source>
        <dbReference type="EMBL" id="OAJ93935.1"/>
    </source>
</evidence>
<dbReference type="PROSITE" id="PS50906">
    <property type="entry name" value="NIT"/>
    <property type="match status" value="1"/>
</dbReference>
<dbReference type="InterPro" id="IPR003660">
    <property type="entry name" value="HAMP_dom"/>
</dbReference>
<evidence type="ECO:0000256" key="4">
    <source>
        <dbReference type="ARBA" id="ARBA00023136"/>
    </source>
</evidence>
<dbReference type="Proteomes" id="UP000078406">
    <property type="component" value="Unassembled WGS sequence"/>
</dbReference>
<dbReference type="PANTHER" id="PTHR32089:SF119">
    <property type="entry name" value="METHYL-ACCEPTING CHEMOTAXIS PROTEIN CTPL"/>
    <property type="match status" value="1"/>
</dbReference>
<organism evidence="12 13">
    <name type="scientific">Vibrio bivalvicida</name>
    <dbReference type="NCBI Taxonomy" id="1276888"/>
    <lineage>
        <taxon>Bacteria</taxon>
        <taxon>Pseudomonadati</taxon>
        <taxon>Pseudomonadota</taxon>
        <taxon>Gammaproteobacteria</taxon>
        <taxon>Vibrionales</taxon>
        <taxon>Vibrionaceae</taxon>
        <taxon>Vibrio</taxon>
        <taxon>Vibrio oreintalis group</taxon>
    </lineage>
</organism>
<evidence type="ECO:0000259" key="9">
    <source>
        <dbReference type="PROSITE" id="PS50111"/>
    </source>
</evidence>
<dbReference type="InterPro" id="IPR013587">
    <property type="entry name" value="Nitrate/nitrite_sensing"/>
</dbReference>
<dbReference type="GO" id="GO:0016020">
    <property type="term" value="C:membrane"/>
    <property type="evidence" value="ECO:0007669"/>
    <property type="project" value="UniProtKB-SubCell"/>
</dbReference>
<feature type="domain" description="Methyl-accepting transducer" evidence="9">
    <location>
        <begin position="392"/>
        <end position="628"/>
    </location>
</feature>
<dbReference type="PROSITE" id="PS50111">
    <property type="entry name" value="CHEMOTAXIS_TRANSDUC_2"/>
    <property type="match status" value="1"/>
</dbReference>
<keyword evidence="5 7" id="KW-0807">Transducer</keyword>
<feature type="domain" description="NIT" evidence="11">
    <location>
        <begin position="54"/>
        <end position="303"/>
    </location>
</feature>
<accession>A0A177Y083</accession>
<evidence type="ECO:0000256" key="5">
    <source>
        <dbReference type="ARBA" id="ARBA00023224"/>
    </source>
</evidence>
<feature type="transmembrane region" description="Helical" evidence="8">
    <location>
        <begin position="309"/>
        <end position="331"/>
    </location>
</feature>
<dbReference type="AlphaFoldDB" id="A0A177Y083"/>
<evidence type="ECO:0000256" key="2">
    <source>
        <dbReference type="ARBA" id="ARBA00022692"/>
    </source>
</evidence>
<dbReference type="InterPro" id="IPR004089">
    <property type="entry name" value="MCPsignal_dom"/>
</dbReference>
<dbReference type="Pfam" id="PF00015">
    <property type="entry name" value="MCPsignal"/>
    <property type="match status" value="1"/>
</dbReference>
<evidence type="ECO:0000256" key="7">
    <source>
        <dbReference type="PROSITE-ProRule" id="PRU00284"/>
    </source>
</evidence>
<dbReference type="InterPro" id="IPR004090">
    <property type="entry name" value="Chemotax_Me-accpt_rcpt"/>
</dbReference>
<gene>
    <name evidence="12" type="ORF">APB76_12010</name>
</gene>
<evidence type="ECO:0000256" key="8">
    <source>
        <dbReference type="SAM" id="Phobius"/>
    </source>
</evidence>
<keyword evidence="4 8" id="KW-0472">Membrane</keyword>
<dbReference type="Gene3D" id="1.10.287.950">
    <property type="entry name" value="Methyl-accepting chemotaxis protein"/>
    <property type="match status" value="1"/>
</dbReference>